<dbReference type="NCBIfam" id="NF045942">
    <property type="entry name" value="PolPhglucPhase"/>
    <property type="match status" value="1"/>
</dbReference>
<evidence type="ECO:0000313" key="4">
    <source>
        <dbReference type="Proteomes" id="UP000032545"/>
    </source>
</evidence>
<dbReference type="PANTHER" id="PTHR18964">
    <property type="entry name" value="ROK (REPRESSOR, ORF, KINASE) FAMILY"/>
    <property type="match status" value="1"/>
</dbReference>
<proteinExistence type="inferred from homology"/>
<evidence type="ECO:0000313" key="3">
    <source>
        <dbReference type="EMBL" id="KJE24636.1"/>
    </source>
</evidence>
<dbReference type="PATRIC" id="fig|1502723.3.peg.4266"/>
<dbReference type="EMBL" id="JYFN01000005">
    <property type="protein sequence ID" value="KJE24636.1"/>
    <property type="molecule type" value="Genomic_DNA"/>
</dbReference>
<dbReference type="SUPFAM" id="SSF53067">
    <property type="entry name" value="Actin-like ATPase domain"/>
    <property type="match status" value="2"/>
</dbReference>
<dbReference type="InterPro" id="IPR043129">
    <property type="entry name" value="ATPase_NBD"/>
</dbReference>
<dbReference type="PANTHER" id="PTHR18964:SF146">
    <property type="entry name" value="POLYPHOSPHATE GLUCOKINASE"/>
    <property type="match status" value="1"/>
</dbReference>
<dbReference type="RefSeq" id="WP_044883759.1">
    <property type="nucleotide sequence ID" value="NZ_JYFN01000005.1"/>
</dbReference>
<dbReference type="AlphaFoldDB" id="A0A0D8BKE9"/>
<dbReference type="EC" id="2.7.1.63" evidence="3"/>
<comment type="similarity">
    <text evidence="1">Belongs to the ROK (NagC/XylR) family.</text>
</comment>
<sequence>MQVFGVDVGGSGIKGAPVNIEDGTLAAPRLRIPTPQPAEPAAVAATIAEVVGHFGWSGPVGVALPSVVKNGVALTAANIASSWIGTDIVGLLAGVLGRTDGDATSVPAQPPGSATAADITTVNDADAAGIAEMAFGAGRDTAGLVIMTTFGTGIGTALFLHGQLIPNTELGHLEIQGHDAETKASDAAREREDLSWEKWAKRVTRYLNTLEALLWPDLIIIGGGVSKKTDKFLDQLDLRTRVVPAQLQNEAGIVGAALSGLADQSRPRPSARPTRRRGPATRPPGGRRP</sequence>
<gene>
    <name evidence="3" type="ORF">FF36_01010</name>
</gene>
<comment type="caution">
    <text evidence="3">The sequence shown here is derived from an EMBL/GenBank/DDBJ whole genome shotgun (WGS) entry which is preliminary data.</text>
</comment>
<feature type="region of interest" description="Disordered" evidence="2">
    <location>
        <begin position="258"/>
        <end position="289"/>
    </location>
</feature>
<dbReference type="CDD" id="cd24058">
    <property type="entry name" value="ASKHA_NBD_ROK_PPGK"/>
    <property type="match status" value="1"/>
</dbReference>
<name>A0A0D8BKE9_9ACTN</name>
<keyword evidence="3" id="KW-0808">Transferase</keyword>
<evidence type="ECO:0000256" key="1">
    <source>
        <dbReference type="ARBA" id="ARBA00006479"/>
    </source>
</evidence>
<accession>A0A0D8BKE9</accession>
<dbReference type="Gene3D" id="3.30.420.40">
    <property type="match status" value="2"/>
</dbReference>
<dbReference type="OrthoDB" id="849313at2"/>
<dbReference type="Proteomes" id="UP000032545">
    <property type="component" value="Unassembled WGS sequence"/>
</dbReference>
<organism evidence="3 4">
    <name type="scientific">Frankia torreyi</name>
    <dbReference type="NCBI Taxonomy" id="1856"/>
    <lineage>
        <taxon>Bacteria</taxon>
        <taxon>Bacillati</taxon>
        <taxon>Actinomycetota</taxon>
        <taxon>Actinomycetes</taxon>
        <taxon>Frankiales</taxon>
        <taxon>Frankiaceae</taxon>
        <taxon>Frankia</taxon>
    </lineage>
</organism>
<dbReference type="InterPro" id="IPR000600">
    <property type="entry name" value="ROK"/>
</dbReference>
<reference evidence="4" key="1">
    <citation type="submission" date="2015-02" db="EMBL/GenBank/DDBJ databases">
        <title>Draft Genome of Frankia sp. CpI1-S.</title>
        <authorList>
            <person name="Oshone R.T."/>
            <person name="Ngom M."/>
            <person name="Ghodhbane-Gtari F."/>
            <person name="Gtari M."/>
            <person name="Morris K."/>
            <person name="Thomas K."/>
            <person name="Sen A."/>
            <person name="Tisa L.S."/>
        </authorList>
    </citation>
    <scope>NUCLEOTIDE SEQUENCE [LARGE SCALE GENOMIC DNA]</scope>
    <source>
        <strain evidence="4">CpI1-S</strain>
    </source>
</reference>
<keyword evidence="4" id="KW-1185">Reference proteome</keyword>
<reference evidence="3 4" key="2">
    <citation type="journal article" date="2016" name="Genome Announc.">
        <title>Permanent Draft Genome Sequences for Two Variants of Frankia sp. Strain CpI1, the First Frankia Strain Isolated from Root Nodules of Comptonia peregrina.</title>
        <authorList>
            <person name="Oshone R."/>
            <person name="Hurst S.G.IV."/>
            <person name="Abebe-Akele F."/>
            <person name="Simpson S."/>
            <person name="Morris K."/>
            <person name="Thomas W.K."/>
            <person name="Tisa L.S."/>
        </authorList>
    </citation>
    <scope>NUCLEOTIDE SEQUENCE [LARGE SCALE GENOMIC DNA]</scope>
    <source>
        <strain evidence="4">CpI1-S</strain>
    </source>
</reference>
<feature type="compositionally biased region" description="Basic residues" evidence="2">
    <location>
        <begin position="273"/>
        <end position="289"/>
    </location>
</feature>
<keyword evidence="3" id="KW-0418">Kinase</keyword>
<dbReference type="GO" id="GO:0047330">
    <property type="term" value="F:polyphosphate-glucose phosphotransferase activity"/>
    <property type="evidence" value="ECO:0007669"/>
    <property type="project" value="UniProtKB-EC"/>
</dbReference>
<protein>
    <submittedName>
        <fullName evidence="3">Polyphosphate glucokinase</fullName>
        <ecNumber evidence="3">2.7.1.63</ecNumber>
    </submittedName>
</protein>
<evidence type="ECO:0000256" key="2">
    <source>
        <dbReference type="SAM" id="MobiDB-lite"/>
    </source>
</evidence>